<organism evidence="1 2">
    <name type="scientific">Pyropia yezoensis</name>
    <name type="common">Susabi-nori</name>
    <name type="synonym">Porphyra yezoensis</name>
    <dbReference type="NCBI Taxonomy" id="2788"/>
    <lineage>
        <taxon>Eukaryota</taxon>
        <taxon>Rhodophyta</taxon>
        <taxon>Bangiophyceae</taxon>
        <taxon>Bangiales</taxon>
        <taxon>Bangiaceae</taxon>
        <taxon>Pyropia</taxon>
    </lineage>
</organism>
<protein>
    <submittedName>
        <fullName evidence="1">Uncharacterized protein</fullName>
    </submittedName>
</protein>
<dbReference type="EMBL" id="CM020618">
    <property type="protein sequence ID" value="KAK1861166.1"/>
    <property type="molecule type" value="Genomic_DNA"/>
</dbReference>
<gene>
    <name evidence="1" type="ORF">I4F81_003750</name>
</gene>
<accession>A0ACC3BT14</accession>
<comment type="caution">
    <text evidence="1">The sequence shown here is derived from an EMBL/GenBank/DDBJ whole genome shotgun (WGS) entry which is preliminary data.</text>
</comment>
<evidence type="ECO:0000313" key="2">
    <source>
        <dbReference type="Proteomes" id="UP000798662"/>
    </source>
</evidence>
<keyword evidence="2" id="KW-1185">Reference proteome</keyword>
<sequence>MPPSPPSPALPPSLASAPFTAASFPAGPPPPPHLPRGRVLSIQSHVVSGTVGQRATVLPLQVLGFEVDAINSVQFSNHTGYPAGFRGQVLSGPALADLTDGLDANGLLAGVTHLLTGYTGSASFLRGVVDTRRRLAAASPGLVYVCDPVLGDGGRLYVPEELVAIYREEVLPLASVATPNAYELGLLAGVEGDVADEDGAFAACDVLHDTTGVETIVVTSLNPPLPPPLPDRDAAPVYDAGNGGAAGPTADAEADAGVVTMLVSTAHGRHRWAVDAPRLPGAYTGAGDMAAALVLAWATIAAEASDAAPLATAAARAMATVAAVLRRTCDRAAAAAATGAAAKRTTAAATAELPRPPPELQLVASLGDVVCPPTGIVVMREVAGRGGTDGPR</sequence>
<name>A0ACC3BT14_PYRYE</name>
<proteinExistence type="predicted"/>
<dbReference type="Proteomes" id="UP000798662">
    <property type="component" value="Chromosome 1"/>
</dbReference>
<evidence type="ECO:0000313" key="1">
    <source>
        <dbReference type="EMBL" id="KAK1861166.1"/>
    </source>
</evidence>
<reference evidence="1" key="1">
    <citation type="submission" date="2019-11" db="EMBL/GenBank/DDBJ databases">
        <title>Nori genome reveals adaptations in red seaweeds to the harsh intertidal environment.</title>
        <authorList>
            <person name="Wang D."/>
            <person name="Mao Y."/>
        </authorList>
    </citation>
    <scope>NUCLEOTIDE SEQUENCE</scope>
    <source>
        <tissue evidence="1">Gametophyte</tissue>
    </source>
</reference>